<accession>D2W3D0</accession>
<sequence length="671" mass="76658">MLPSSSAAASSPSKNKQNEKEDSLSKEQVIVDRKYYENLPPPSFKQMSEFCRNILMKKSGATFHNSNAKLIPYRGFPSIYHAETFFMLVSDRLGCMDCHSFLDRYEIIENPSKENDDLMRKIKKKSLDQLQNLIKSKQVNVSILDTGSSEQIKRIPFVVVHGRYSPPEAAFLLLAWCDYLVSVLEKFKLASTETDQFLLSRIELVNRVRKALSWRVSHKHALDLQKYMKDQKITEFSSSSISNKVSFMNDKFKPIISLPKIDIEKINKILKDAELPTVNYPRNLSEYNSLLDTLEELAGVNASSISFRLRNRKNSKPTKTAVYSPQLNHQTRKTNLHSSLWHFRKYNKLLDICGRIRGRLCNVSHPYITGVATRIDKSGMTTFIFKDEHYMFDETSYESIMNDIDVPSVVFVAMAVSLFSVRKEFTLNSQIQGKLDPFLVNILDICRLRNEKTRWDLIASVYPMEDIVSNLSGEGKLKLLSNFLDLQIPMAFFLQKQYDIGVKYCIEKGMSVPRSGSSSVDSTGYNAVVGAWNNSIRFIRMITKTLNQPPPMLLKCMKLTAADQMKMFSMYGRGEHADVALFVELVKKGITPWGIIIGNCSVAIEDLIKLCKKFKIDPNTWLGYTNYRVSDDFVFNELICGCVIPNTSIAQSILKKLNAYGYKPHKSIKKK</sequence>
<dbReference type="KEGG" id="ngr:NAEGRDRAFT_75902"/>
<name>D2W3D0_NAEGR</name>
<dbReference type="OrthoDB" id="10322977at2759"/>
<dbReference type="RefSeq" id="XP_002669113.1">
    <property type="nucleotide sequence ID" value="XM_002669067.1"/>
</dbReference>
<dbReference type="AlphaFoldDB" id="D2W3D0"/>
<dbReference type="EMBL" id="GG738931">
    <property type="protein sequence ID" value="EFC36369.1"/>
    <property type="molecule type" value="Genomic_DNA"/>
</dbReference>
<organism evidence="3">
    <name type="scientific">Naegleria gruberi</name>
    <name type="common">Amoeba</name>
    <dbReference type="NCBI Taxonomy" id="5762"/>
    <lineage>
        <taxon>Eukaryota</taxon>
        <taxon>Discoba</taxon>
        <taxon>Heterolobosea</taxon>
        <taxon>Tetramitia</taxon>
        <taxon>Eutetramitia</taxon>
        <taxon>Vahlkampfiidae</taxon>
        <taxon>Naegleria</taxon>
    </lineage>
</organism>
<dbReference type="Proteomes" id="UP000006671">
    <property type="component" value="Unassembled WGS sequence"/>
</dbReference>
<feature type="compositionally biased region" description="Low complexity" evidence="1">
    <location>
        <begin position="1"/>
        <end position="13"/>
    </location>
</feature>
<dbReference type="VEuPathDB" id="AmoebaDB:NAEGRDRAFT_75902"/>
<dbReference type="OMA" id="RFIRMIT"/>
<proteinExistence type="predicted"/>
<feature type="region of interest" description="Disordered" evidence="1">
    <location>
        <begin position="1"/>
        <end position="26"/>
    </location>
</feature>
<protein>
    <submittedName>
        <fullName evidence="2">Predicted protein</fullName>
    </submittedName>
</protein>
<dbReference type="InParanoid" id="D2W3D0"/>
<gene>
    <name evidence="2" type="ORF">NAEGRDRAFT_75902</name>
</gene>
<dbReference type="GeneID" id="8862283"/>
<evidence type="ECO:0000313" key="3">
    <source>
        <dbReference type="Proteomes" id="UP000006671"/>
    </source>
</evidence>
<evidence type="ECO:0000256" key="1">
    <source>
        <dbReference type="SAM" id="MobiDB-lite"/>
    </source>
</evidence>
<feature type="compositionally biased region" description="Basic and acidic residues" evidence="1">
    <location>
        <begin position="16"/>
        <end position="26"/>
    </location>
</feature>
<evidence type="ECO:0000313" key="2">
    <source>
        <dbReference type="EMBL" id="EFC36369.1"/>
    </source>
</evidence>
<keyword evidence="3" id="KW-1185">Reference proteome</keyword>
<reference evidence="2 3" key="1">
    <citation type="journal article" date="2010" name="Cell">
        <title>The genome of Naegleria gruberi illuminates early eukaryotic versatility.</title>
        <authorList>
            <person name="Fritz-Laylin L.K."/>
            <person name="Prochnik S.E."/>
            <person name="Ginger M.L."/>
            <person name="Dacks J.B."/>
            <person name="Carpenter M.L."/>
            <person name="Field M.C."/>
            <person name="Kuo A."/>
            <person name="Paredez A."/>
            <person name="Chapman J."/>
            <person name="Pham J."/>
            <person name="Shu S."/>
            <person name="Neupane R."/>
            <person name="Cipriano M."/>
            <person name="Mancuso J."/>
            <person name="Tu H."/>
            <person name="Salamov A."/>
            <person name="Lindquist E."/>
            <person name="Shapiro H."/>
            <person name="Lucas S."/>
            <person name="Grigoriev I.V."/>
            <person name="Cande W.Z."/>
            <person name="Fulton C."/>
            <person name="Rokhsar D.S."/>
            <person name="Dawson S.C."/>
        </authorList>
    </citation>
    <scope>NUCLEOTIDE SEQUENCE [LARGE SCALE GENOMIC DNA]</scope>
    <source>
        <strain evidence="2 3">NEG-M</strain>
    </source>
</reference>